<dbReference type="Pfam" id="PF00496">
    <property type="entry name" value="SBP_bac_5"/>
    <property type="match status" value="1"/>
</dbReference>
<evidence type="ECO:0000313" key="6">
    <source>
        <dbReference type="Proteomes" id="UP000243978"/>
    </source>
</evidence>
<evidence type="ECO:0000259" key="4">
    <source>
        <dbReference type="Pfam" id="PF00496"/>
    </source>
</evidence>
<dbReference type="EMBL" id="QBKS01000002">
    <property type="protein sequence ID" value="PTX54869.1"/>
    <property type="molecule type" value="Genomic_DNA"/>
</dbReference>
<evidence type="ECO:0000256" key="3">
    <source>
        <dbReference type="ARBA" id="ARBA00022729"/>
    </source>
</evidence>
<dbReference type="GO" id="GO:0042884">
    <property type="term" value="P:microcin transport"/>
    <property type="evidence" value="ECO:0007669"/>
    <property type="project" value="TreeGrafter"/>
</dbReference>
<organism evidence="5 6">
    <name type="scientific">Litoreibacter ponti</name>
    <dbReference type="NCBI Taxonomy" id="1510457"/>
    <lineage>
        <taxon>Bacteria</taxon>
        <taxon>Pseudomonadati</taxon>
        <taxon>Pseudomonadota</taxon>
        <taxon>Alphaproteobacteria</taxon>
        <taxon>Rhodobacterales</taxon>
        <taxon>Roseobacteraceae</taxon>
        <taxon>Litoreibacter</taxon>
    </lineage>
</organism>
<dbReference type="CDD" id="cd08497">
    <property type="entry name" value="MbnE-like"/>
    <property type="match status" value="1"/>
</dbReference>
<dbReference type="SUPFAM" id="SSF53850">
    <property type="entry name" value="Periplasmic binding protein-like II"/>
    <property type="match status" value="1"/>
</dbReference>
<reference evidence="5 6" key="1">
    <citation type="submission" date="2018-04" db="EMBL/GenBank/DDBJ databases">
        <title>Genomic Encyclopedia of Archaeal and Bacterial Type Strains, Phase II (KMG-II): from individual species to whole genera.</title>
        <authorList>
            <person name="Goeker M."/>
        </authorList>
    </citation>
    <scope>NUCLEOTIDE SEQUENCE [LARGE SCALE GENOMIC DNA]</scope>
    <source>
        <strain evidence="5 6">DSM 100977</strain>
    </source>
</reference>
<dbReference type="GO" id="GO:0043190">
    <property type="term" value="C:ATP-binding cassette (ABC) transporter complex"/>
    <property type="evidence" value="ECO:0007669"/>
    <property type="project" value="InterPro"/>
</dbReference>
<dbReference type="Gene3D" id="3.40.190.10">
    <property type="entry name" value="Periplasmic binding protein-like II"/>
    <property type="match status" value="1"/>
</dbReference>
<protein>
    <submittedName>
        <fullName evidence="5">Microcin C transport system substrate-binding protein</fullName>
    </submittedName>
</protein>
<dbReference type="PANTHER" id="PTHR30290:SF64">
    <property type="entry name" value="ABC TRANSPORTER PERIPLASMIC BINDING PROTEIN"/>
    <property type="match status" value="1"/>
</dbReference>
<comment type="similarity">
    <text evidence="2">Belongs to the bacterial solute-binding protein 5 family.</text>
</comment>
<sequence>MTADDRRRHPHSRAVALEHPRAQSGWILGLGLSAVVALGAATMVRADGHSEAIVSHGYSSFGELKYDADITHLDYVHPDAPKGGEISTWALGNFNSFNPYARAGRAASLASIGSEALLTSTLDDPYGAYCFICTEMEYDEELSYVTFTLREDVKFWDGTGVTADDVEFSFNLILEQAIPEYRTVRATWIDTVEVLSPYKIKFTFTDDAPKRDRMGFAGGTPVWSKAWFEETGARLDESTTGLFMSTGPYMLDEYEFNRQVIYKRNPDYWGNDHPFNVGKNNFDAIRIEYFSDRSAAFEAFKAGEYTFRAESDAKDWAVNYDFPGVRDGHVKLETLPDGNVGQALSFVFNLDREKWQDPRTREAVSLMFNFEWTNAKLFDGLFARPVSFWPNTPLAATGAPDEGELAILEPLVAEGLLPESILTEEAYVPVVQDPERAKPSRRVFRQAGALLDEAGWIAGDDGIRRKDGEPLTINIIQFNPLYDRVINPYVENLKSIGIDAGLERMESAQYVERRRAGEFDMTNQGFQMGFEPGTVLFQWFHSATADNSSRNLMRLRNEAVDRIIPQVIEADTLEDLETRVHALDRVLRHVGFSIPQWYNKDFWLAYYDQYRHPENMPELGVGLYDFWWYDAEAGEQLRAAGALR</sequence>
<dbReference type="Gene3D" id="3.10.105.10">
    <property type="entry name" value="Dipeptide-binding Protein, Domain 3"/>
    <property type="match status" value="1"/>
</dbReference>
<dbReference type="Proteomes" id="UP000243978">
    <property type="component" value="Unassembled WGS sequence"/>
</dbReference>
<gene>
    <name evidence="5" type="ORF">C8N43_3691</name>
</gene>
<keyword evidence="3" id="KW-0732">Signal</keyword>
<dbReference type="GO" id="GO:0030288">
    <property type="term" value="C:outer membrane-bounded periplasmic space"/>
    <property type="evidence" value="ECO:0007669"/>
    <property type="project" value="TreeGrafter"/>
</dbReference>
<evidence type="ECO:0000256" key="1">
    <source>
        <dbReference type="ARBA" id="ARBA00004418"/>
    </source>
</evidence>
<dbReference type="InterPro" id="IPR039424">
    <property type="entry name" value="SBP_5"/>
</dbReference>
<name>A0A2T6BFP5_9RHOB</name>
<dbReference type="OrthoDB" id="9803988at2"/>
<comment type="caution">
    <text evidence="5">The sequence shown here is derived from an EMBL/GenBank/DDBJ whole genome shotgun (WGS) entry which is preliminary data.</text>
</comment>
<dbReference type="GO" id="GO:0015833">
    <property type="term" value="P:peptide transport"/>
    <property type="evidence" value="ECO:0007669"/>
    <property type="project" value="TreeGrafter"/>
</dbReference>
<accession>A0A2T6BFP5</accession>
<dbReference type="InterPro" id="IPR000914">
    <property type="entry name" value="SBP_5_dom"/>
</dbReference>
<dbReference type="GO" id="GO:1904680">
    <property type="term" value="F:peptide transmembrane transporter activity"/>
    <property type="evidence" value="ECO:0007669"/>
    <property type="project" value="TreeGrafter"/>
</dbReference>
<keyword evidence="6" id="KW-1185">Reference proteome</keyword>
<dbReference type="AlphaFoldDB" id="A0A2T6BFP5"/>
<evidence type="ECO:0000256" key="2">
    <source>
        <dbReference type="ARBA" id="ARBA00005695"/>
    </source>
</evidence>
<dbReference type="PANTHER" id="PTHR30290">
    <property type="entry name" value="PERIPLASMIC BINDING COMPONENT OF ABC TRANSPORTER"/>
    <property type="match status" value="1"/>
</dbReference>
<proteinExistence type="inferred from homology"/>
<comment type="subcellular location">
    <subcellularLocation>
        <location evidence="1">Periplasm</location>
    </subcellularLocation>
</comment>
<dbReference type="InterPro" id="IPR030678">
    <property type="entry name" value="Peptide/Ni-bd"/>
</dbReference>
<dbReference type="RefSeq" id="WP_107847159.1">
    <property type="nucleotide sequence ID" value="NZ_QBKS01000002.1"/>
</dbReference>
<feature type="domain" description="Solute-binding protein family 5" evidence="4">
    <location>
        <begin position="139"/>
        <end position="544"/>
    </location>
</feature>
<dbReference type="PIRSF" id="PIRSF002741">
    <property type="entry name" value="MppA"/>
    <property type="match status" value="1"/>
</dbReference>
<evidence type="ECO:0000313" key="5">
    <source>
        <dbReference type="EMBL" id="PTX54869.1"/>
    </source>
</evidence>